<proteinExistence type="predicted"/>
<dbReference type="AlphaFoldDB" id="A0A3M8D5J5"/>
<organism evidence="1 2">
    <name type="scientific">Brevibacillus panacihumi</name>
    <dbReference type="NCBI Taxonomy" id="497735"/>
    <lineage>
        <taxon>Bacteria</taxon>
        <taxon>Bacillati</taxon>
        <taxon>Bacillota</taxon>
        <taxon>Bacilli</taxon>
        <taxon>Bacillales</taxon>
        <taxon>Paenibacillaceae</taxon>
        <taxon>Brevibacillus</taxon>
    </lineage>
</organism>
<dbReference type="EMBL" id="RHHT01000008">
    <property type="protein sequence ID" value="RNB82861.1"/>
    <property type="molecule type" value="Genomic_DNA"/>
</dbReference>
<sequence>MQQKCFSIKFKQLLTKEPKGIGNKNRVTRSYSIEVKFTNARYREEGQDVMSRYRVVSQGNQE</sequence>
<reference evidence="1 2" key="1">
    <citation type="submission" date="2018-10" db="EMBL/GenBank/DDBJ databases">
        <title>Phylogenomics of Brevibacillus.</title>
        <authorList>
            <person name="Dunlap C."/>
        </authorList>
    </citation>
    <scope>NUCLEOTIDE SEQUENCE [LARGE SCALE GENOMIC DNA]</scope>
    <source>
        <strain evidence="1 2">JCM 15085</strain>
    </source>
</reference>
<evidence type="ECO:0000313" key="1">
    <source>
        <dbReference type="EMBL" id="RNB82861.1"/>
    </source>
</evidence>
<gene>
    <name evidence="1" type="ORF">EDM58_05605</name>
</gene>
<accession>A0A3M8D5J5</accession>
<dbReference type="Proteomes" id="UP000281915">
    <property type="component" value="Unassembled WGS sequence"/>
</dbReference>
<name>A0A3M8D5J5_9BACL</name>
<comment type="caution">
    <text evidence="1">The sequence shown here is derived from an EMBL/GenBank/DDBJ whole genome shotgun (WGS) entry which is preliminary data.</text>
</comment>
<protein>
    <submittedName>
        <fullName evidence="1">Uncharacterized protein</fullName>
    </submittedName>
</protein>
<evidence type="ECO:0000313" key="2">
    <source>
        <dbReference type="Proteomes" id="UP000281915"/>
    </source>
</evidence>